<evidence type="ECO:0008006" key="4">
    <source>
        <dbReference type="Google" id="ProtNLM"/>
    </source>
</evidence>
<dbReference type="OrthoDB" id="5957117at2"/>
<accession>A0A4R2IGJ8</accession>
<evidence type="ECO:0000313" key="2">
    <source>
        <dbReference type="EMBL" id="TCO42949.1"/>
    </source>
</evidence>
<evidence type="ECO:0000256" key="1">
    <source>
        <dbReference type="SAM" id="SignalP"/>
    </source>
</evidence>
<comment type="caution">
    <text evidence="2">The sequence shown here is derived from an EMBL/GenBank/DDBJ whole genome shotgun (WGS) entry which is preliminary data.</text>
</comment>
<keyword evidence="1" id="KW-0732">Signal</keyword>
<dbReference type="AlphaFoldDB" id="A0A4R2IGJ8"/>
<proteinExistence type="predicted"/>
<name>A0A4R2IGJ8_9GAMM</name>
<feature type="signal peptide" evidence="1">
    <location>
        <begin position="1"/>
        <end position="21"/>
    </location>
</feature>
<dbReference type="RefSeq" id="WP_131992559.1">
    <property type="nucleotide sequence ID" value="NZ_JACGXM010000001.1"/>
</dbReference>
<protein>
    <recommendedName>
        <fullName evidence="4">Secreted protein</fullName>
    </recommendedName>
</protein>
<feature type="chain" id="PRO_5020242850" description="Secreted protein" evidence="1">
    <location>
        <begin position="22"/>
        <end position="159"/>
    </location>
</feature>
<organism evidence="2 3">
    <name type="scientific">Dokdonella fugitiva</name>
    <dbReference type="NCBI Taxonomy" id="328517"/>
    <lineage>
        <taxon>Bacteria</taxon>
        <taxon>Pseudomonadati</taxon>
        <taxon>Pseudomonadota</taxon>
        <taxon>Gammaproteobacteria</taxon>
        <taxon>Lysobacterales</taxon>
        <taxon>Rhodanobacteraceae</taxon>
        <taxon>Dokdonella</taxon>
    </lineage>
</organism>
<sequence length="159" mass="17302">MFRRFIAVLAVLLAVAGPAHADSHRTRYVDPYSYFTTDAQFEAWYSLRARLAVGFDDICGDTFCEGDFSNIAPLRFQCSVQAGNGRIGRCVWSFAASEEDIDPATGALEVRQPTWQCPIQLGPHTTIDELLAALAGDDPLQTALPGTASSIYDSLGHCL</sequence>
<keyword evidence="3" id="KW-1185">Reference proteome</keyword>
<dbReference type="EMBL" id="SLWQ01000001">
    <property type="protein sequence ID" value="TCO42949.1"/>
    <property type="molecule type" value="Genomic_DNA"/>
</dbReference>
<dbReference type="Proteomes" id="UP000294862">
    <property type="component" value="Unassembled WGS sequence"/>
</dbReference>
<gene>
    <name evidence="2" type="ORF">EV148_101356</name>
</gene>
<reference evidence="2 3" key="1">
    <citation type="journal article" date="2015" name="Stand. Genomic Sci.">
        <title>Genomic Encyclopedia of Bacterial and Archaeal Type Strains, Phase III: the genomes of soil and plant-associated and newly described type strains.</title>
        <authorList>
            <person name="Whitman W.B."/>
            <person name="Woyke T."/>
            <person name="Klenk H.P."/>
            <person name="Zhou Y."/>
            <person name="Lilburn T.G."/>
            <person name="Beck B.J."/>
            <person name="De Vos P."/>
            <person name="Vandamme P."/>
            <person name="Eisen J.A."/>
            <person name="Garrity G."/>
            <person name="Hugenholtz P."/>
            <person name="Kyrpides N.C."/>
        </authorList>
    </citation>
    <scope>NUCLEOTIDE SEQUENCE [LARGE SCALE GENOMIC DNA]</scope>
    <source>
        <strain evidence="2 3">A3</strain>
    </source>
</reference>
<evidence type="ECO:0000313" key="3">
    <source>
        <dbReference type="Proteomes" id="UP000294862"/>
    </source>
</evidence>